<evidence type="ECO:0000256" key="2">
    <source>
        <dbReference type="ARBA" id="ARBA00009997"/>
    </source>
</evidence>
<evidence type="ECO:0000313" key="8">
    <source>
        <dbReference type="EMBL" id="ARI78416.1"/>
    </source>
</evidence>
<comment type="catalytic activity">
    <reaction evidence="7">
        <text>(2R)-O-phospho-3-sulfolactate + H2O = (2R)-3-sulfolactate + phosphate</text>
        <dbReference type="Rhea" id="RHEA:23416"/>
        <dbReference type="ChEBI" id="CHEBI:15377"/>
        <dbReference type="ChEBI" id="CHEBI:15597"/>
        <dbReference type="ChEBI" id="CHEBI:43474"/>
        <dbReference type="ChEBI" id="CHEBI:58738"/>
        <dbReference type="EC" id="3.1.3.71"/>
    </reaction>
</comment>
<dbReference type="InterPro" id="IPR036702">
    <property type="entry name" value="ComB-like_sf"/>
</dbReference>
<dbReference type="GO" id="GO:0000287">
    <property type="term" value="F:magnesium ion binding"/>
    <property type="evidence" value="ECO:0007669"/>
    <property type="project" value="InterPro"/>
</dbReference>
<name>A0A1W5ZYI3_9BACI</name>
<keyword evidence="9" id="KW-1185">Reference proteome</keyword>
<evidence type="ECO:0000256" key="3">
    <source>
        <dbReference type="ARBA" id="ARBA00012953"/>
    </source>
</evidence>
<dbReference type="GO" id="GO:0050532">
    <property type="term" value="F:2-phosphosulfolactate phosphatase activity"/>
    <property type="evidence" value="ECO:0007669"/>
    <property type="project" value="UniProtKB-EC"/>
</dbReference>
<dbReference type="Proteomes" id="UP000192527">
    <property type="component" value="Chromosome"/>
</dbReference>
<dbReference type="Pfam" id="PF04029">
    <property type="entry name" value="2-ph_phosp"/>
    <property type="match status" value="1"/>
</dbReference>
<protein>
    <recommendedName>
        <fullName evidence="4">Probable 2-phosphosulfolactate phosphatase</fullName>
        <ecNumber evidence="3">3.1.3.71</ecNumber>
    </recommendedName>
</protein>
<comment type="similarity">
    <text evidence="2">Belongs to the ComB family.</text>
</comment>
<organism evidence="8 9">
    <name type="scientific">Halobacillus mangrovi</name>
    <dbReference type="NCBI Taxonomy" id="402384"/>
    <lineage>
        <taxon>Bacteria</taxon>
        <taxon>Bacillati</taxon>
        <taxon>Bacillota</taxon>
        <taxon>Bacilli</taxon>
        <taxon>Bacillales</taxon>
        <taxon>Bacillaceae</taxon>
        <taxon>Halobacillus</taxon>
    </lineage>
</organism>
<reference evidence="8 9" key="1">
    <citation type="submission" date="2017-04" db="EMBL/GenBank/DDBJ databases">
        <title>The whole genome sequencing and assembly of Halobacillus mangrovi strain.</title>
        <authorList>
            <person name="Lee S.-J."/>
            <person name="Park M.-K."/>
            <person name="Kim J.-Y."/>
            <person name="Lee Y.-J."/>
            <person name="Yi H."/>
            <person name="Bahn Y.-S."/>
            <person name="Kim J.F."/>
            <person name="Lee D.-W."/>
        </authorList>
    </citation>
    <scope>NUCLEOTIDE SEQUENCE [LARGE SCALE GENOMIC DNA]</scope>
    <source>
        <strain evidence="8 9">KTB 131</strain>
    </source>
</reference>
<dbReference type="OrthoDB" id="4913at2"/>
<keyword evidence="6" id="KW-0460">Magnesium</keyword>
<evidence type="ECO:0000313" key="9">
    <source>
        <dbReference type="Proteomes" id="UP000192527"/>
    </source>
</evidence>
<dbReference type="EC" id="3.1.3.71" evidence="3"/>
<dbReference type="PANTHER" id="PTHR37311">
    <property type="entry name" value="2-PHOSPHOSULFOLACTATE PHOSPHATASE-RELATED"/>
    <property type="match status" value="1"/>
</dbReference>
<comment type="cofactor">
    <cofactor evidence="1">
        <name>Mg(2+)</name>
        <dbReference type="ChEBI" id="CHEBI:18420"/>
    </cofactor>
</comment>
<dbReference type="KEGG" id="hmn:HM131_16935"/>
<dbReference type="InterPro" id="IPR005238">
    <property type="entry name" value="ComB-like"/>
</dbReference>
<keyword evidence="5" id="KW-0378">Hydrolase</keyword>
<evidence type="ECO:0000256" key="6">
    <source>
        <dbReference type="ARBA" id="ARBA00022842"/>
    </source>
</evidence>
<gene>
    <name evidence="8" type="ORF">HM131_16935</name>
</gene>
<dbReference type="STRING" id="402384.HM131_16935"/>
<sequence>MGRIHVIFKKEDIEPNQMKGKIAVVFDVLFATTTITAALADEALSVIPVYDAAHAREKAKAMKEPFVLAGEDQGRKINGFHHPLRTYLQPHIQNKHLILSTTNGTVALQRSSQSEHLYASSLLNNSAMADYLYNHYFEKTILLVCSGSSGRYTMEDFYGVGSLVHYLMSLAEWELSDAAKTACFFYEGSHATAADLLAASRIGSLLMSAGMKRAEIEFAAQEGTFDVIPKYDPNSGQIKEEKHVFY</sequence>
<evidence type="ECO:0000256" key="5">
    <source>
        <dbReference type="ARBA" id="ARBA00022801"/>
    </source>
</evidence>
<dbReference type="RefSeq" id="WP_085030875.1">
    <property type="nucleotide sequence ID" value="NZ_CP020772.1"/>
</dbReference>
<evidence type="ECO:0000256" key="4">
    <source>
        <dbReference type="ARBA" id="ARBA00021948"/>
    </source>
</evidence>
<proteinExistence type="inferred from homology"/>
<dbReference type="EMBL" id="CP020772">
    <property type="protein sequence ID" value="ARI78416.1"/>
    <property type="molecule type" value="Genomic_DNA"/>
</dbReference>
<dbReference type="PANTHER" id="PTHR37311:SF1">
    <property type="entry name" value="2-PHOSPHOSULFOLACTATE PHOSPHATASE-RELATED"/>
    <property type="match status" value="1"/>
</dbReference>
<dbReference type="AlphaFoldDB" id="A0A1W5ZYI3"/>
<evidence type="ECO:0000256" key="7">
    <source>
        <dbReference type="ARBA" id="ARBA00033711"/>
    </source>
</evidence>
<evidence type="ECO:0000256" key="1">
    <source>
        <dbReference type="ARBA" id="ARBA00001946"/>
    </source>
</evidence>
<dbReference type="SUPFAM" id="SSF142823">
    <property type="entry name" value="ComB-like"/>
    <property type="match status" value="1"/>
</dbReference>
<dbReference type="GO" id="GO:0050545">
    <property type="term" value="F:sulfopyruvate decarboxylase activity"/>
    <property type="evidence" value="ECO:0007669"/>
    <property type="project" value="TreeGrafter"/>
</dbReference>
<accession>A0A1W5ZYI3</accession>
<dbReference type="Gene3D" id="3.90.1560.10">
    <property type="entry name" value="ComB-like"/>
    <property type="match status" value="1"/>
</dbReference>